<keyword evidence="9 19" id="KW-0472">Membrane</keyword>
<sequence>MALTFDSLTEDGGRQRAMSLRLPGGDVNSFGGWFPSVSLNALRRLSSTTRSEQLSTSLDKPRKRSRISLDSFRSFGAIPFVISSNDVSRRLLQKKVKRSRLVKKNGEVNVTRNNVPKLERQYIRDLFTTLLDVKWRYSLVLFSGFFVISWIFFAVIYYVICWLHGDLQHNSDEHWTPCITNVFDFTSIFLFSVESQHTIGFGKRYITTNCSSAITVLCAQSIYGLLIQSFIAGIVFAKLARPKNRAETLIFSKYACISLRNGQLCFLFRVGDMRDTHLVEAHVRLQIIRKTVTEEGEILPLDQHEMDVGFDRGLDRVFLVWPMTICHVIDYRSPLYEYSAESLASAQFEVVAILEGIVESTGMTAQALTSYLPSEINWGHRFEKLFTYQKVNGGYQVDWSLFHNTYAVRTPHYSAKKLEELKVTNVNFTSQYYDGTSDDGFDSETHSSFHVPSGCSGETTPCSPKNQDSPKFLDSNILSPPPPQFRSNKINHVEVPEIVVVNMSNQEEDEQ</sequence>
<dbReference type="FunFam" id="2.60.40.1400:FF:000001">
    <property type="entry name" value="G protein-activated inward rectifier potassium channel 2"/>
    <property type="match status" value="1"/>
</dbReference>
<evidence type="ECO:0000256" key="5">
    <source>
        <dbReference type="ARBA" id="ARBA00022882"/>
    </source>
</evidence>
<keyword evidence="2 17" id="KW-0813">Transport</keyword>
<dbReference type="GO" id="GO:0034702">
    <property type="term" value="C:monoatomic ion channel complex"/>
    <property type="evidence" value="ECO:0007669"/>
    <property type="project" value="UniProtKB-KW"/>
</dbReference>
<evidence type="ECO:0000256" key="8">
    <source>
        <dbReference type="ARBA" id="ARBA00023065"/>
    </source>
</evidence>
<dbReference type="Pfam" id="PF17655">
    <property type="entry name" value="IRK_C"/>
    <property type="match status" value="1"/>
</dbReference>
<dbReference type="EMBL" id="JYDV01000001">
    <property type="protein sequence ID" value="KRZ46288.1"/>
    <property type="molecule type" value="Genomic_DNA"/>
</dbReference>
<protein>
    <recommendedName>
        <fullName evidence="14">G protein-activated inward rectifier potassium channel 3</fullName>
    </recommendedName>
    <alternativeName>
        <fullName evidence="16">Inward rectifier K(+) channel Kir3.3</fullName>
    </alternativeName>
    <alternativeName>
        <fullName evidence="15">Potassium channel, inwardly rectifying subfamily J member 9</fullName>
    </alternativeName>
</protein>
<dbReference type="GO" id="GO:1990573">
    <property type="term" value="P:potassium ion import across plasma membrane"/>
    <property type="evidence" value="ECO:0007669"/>
    <property type="project" value="TreeGrafter"/>
</dbReference>
<evidence type="ECO:0000256" key="13">
    <source>
        <dbReference type="ARBA" id="ARBA00062687"/>
    </source>
</evidence>
<dbReference type="SUPFAM" id="SSF81324">
    <property type="entry name" value="Voltage-gated potassium channels"/>
    <property type="match status" value="1"/>
</dbReference>
<feature type="region of interest" description="Disordered" evidence="18">
    <location>
        <begin position="443"/>
        <end position="490"/>
    </location>
</feature>
<proteinExistence type="inferred from homology"/>
<keyword evidence="7 19" id="KW-1133">Transmembrane helix</keyword>
<evidence type="ECO:0000256" key="2">
    <source>
        <dbReference type="ARBA" id="ARBA00022448"/>
    </source>
</evidence>
<evidence type="ECO:0000256" key="3">
    <source>
        <dbReference type="ARBA" id="ARBA00022538"/>
    </source>
</evidence>
<keyword evidence="10 17" id="KW-0407">Ion channel</keyword>
<evidence type="ECO:0000256" key="16">
    <source>
        <dbReference type="ARBA" id="ARBA00081071"/>
    </source>
</evidence>
<keyword evidence="6 17" id="KW-0630">Potassium</keyword>
<evidence type="ECO:0000256" key="4">
    <source>
        <dbReference type="ARBA" id="ARBA00022692"/>
    </source>
</evidence>
<keyword evidence="5 17" id="KW-0851">Voltage-gated channel</keyword>
<dbReference type="EMBL" id="JYDR01000003">
    <property type="protein sequence ID" value="KRY78657.1"/>
    <property type="molecule type" value="Genomic_DNA"/>
</dbReference>
<evidence type="ECO:0000256" key="1">
    <source>
        <dbReference type="ARBA" id="ARBA00004141"/>
    </source>
</evidence>
<evidence type="ECO:0000259" key="20">
    <source>
        <dbReference type="Pfam" id="PF01007"/>
    </source>
</evidence>
<keyword evidence="4 17" id="KW-0812">Transmembrane</keyword>
<keyword evidence="3 17" id="KW-0633">Potassium transport</keyword>
<evidence type="ECO:0000256" key="7">
    <source>
        <dbReference type="ARBA" id="ARBA00022989"/>
    </source>
</evidence>
<dbReference type="GO" id="GO:0034765">
    <property type="term" value="P:regulation of monoatomic ion transmembrane transport"/>
    <property type="evidence" value="ECO:0007669"/>
    <property type="project" value="TreeGrafter"/>
</dbReference>
<dbReference type="Gene3D" id="1.10.287.70">
    <property type="match status" value="1"/>
</dbReference>
<dbReference type="InterPro" id="IPR016449">
    <property type="entry name" value="K_chnl_inward-rec_Kir"/>
</dbReference>
<keyword evidence="8 17" id="KW-0406">Ion transport</keyword>
<evidence type="ECO:0000313" key="25">
    <source>
        <dbReference type="Proteomes" id="UP000054826"/>
    </source>
</evidence>
<reference evidence="24 25" key="1">
    <citation type="submission" date="2015-01" db="EMBL/GenBank/DDBJ databases">
        <title>Evolution of Trichinella species and genotypes.</title>
        <authorList>
            <person name="Korhonen P.K."/>
            <person name="Edoardo P."/>
            <person name="Giuseppe L.R."/>
            <person name="Gasser R.B."/>
        </authorList>
    </citation>
    <scope>NUCLEOTIDE SEQUENCE [LARGE SCALE GENOMIC DNA]</scope>
    <source>
        <strain evidence="22">ISS13</strain>
        <strain evidence="23">ISS176</strain>
    </source>
</reference>
<dbReference type="Proteomes" id="UP000054826">
    <property type="component" value="Unassembled WGS sequence"/>
</dbReference>
<dbReference type="GO" id="GO:0005242">
    <property type="term" value="F:inward rectifier potassium channel activity"/>
    <property type="evidence" value="ECO:0007669"/>
    <property type="project" value="InterPro"/>
</dbReference>
<feature type="transmembrane region" description="Helical" evidence="19">
    <location>
        <begin position="213"/>
        <end position="237"/>
    </location>
</feature>
<evidence type="ECO:0000256" key="17">
    <source>
        <dbReference type="RuleBase" id="RU003822"/>
    </source>
</evidence>
<evidence type="ECO:0000256" key="6">
    <source>
        <dbReference type="ARBA" id="ARBA00022958"/>
    </source>
</evidence>
<feature type="domain" description="Inward rectifier potassium channel C-terminal" evidence="21">
    <location>
        <begin position="249"/>
        <end position="421"/>
    </location>
</feature>
<dbReference type="SUPFAM" id="SSF81296">
    <property type="entry name" value="E set domains"/>
    <property type="match status" value="1"/>
</dbReference>
<evidence type="ECO:0000256" key="9">
    <source>
        <dbReference type="ARBA" id="ARBA00023136"/>
    </source>
</evidence>
<dbReference type="Proteomes" id="UP000054632">
    <property type="component" value="Unassembled WGS sequence"/>
</dbReference>
<evidence type="ECO:0000256" key="12">
    <source>
        <dbReference type="ARBA" id="ARBA00061604"/>
    </source>
</evidence>
<evidence type="ECO:0000313" key="22">
    <source>
        <dbReference type="EMBL" id="KRY78657.1"/>
    </source>
</evidence>
<evidence type="ECO:0000256" key="10">
    <source>
        <dbReference type="ARBA" id="ARBA00023303"/>
    </source>
</evidence>
<comment type="subunit">
    <text evidence="13">Associates with KCNJ3/GIRK1 to form a G-protein-activated heteromultimer pore-forming unit. Interacts (via PDZ-binding motif) with SNX27 (via PDZ domain); the interaction is required when endocytosed to prevent degradation in lysosomes and promote recycling to the plasma membrane.</text>
</comment>
<comment type="subcellular location">
    <subcellularLocation>
        <location evidence="1 17">Membrane</location>
        <topology evidence="1 17">Multi-pass membrane protein</topology>
    </subcellularLocation>
</comment>
<evidence type="ECO:0000256" key="19">
    <source>
        <dbReference type="SAM" id="Phobius"/>
    </source>
</evidence>
<dbReference type="Gene3D" id="2.60.40.1400">
    <property type="entry name" value="G protein-activated inward rectifier potassium channel 1"/>
    <property type="match status" value="1"/>
</dbReference>
<dbReference type="PANTHER" id="PTHR11767:SF102">
    <property type="entry name" value="INWARDLY RECTIFYING POTASSIUM CHANNEL 1, ISOFORM F"/>
    <property type="match status" value="1"/>
</dbReference>
<evidence type="ECO:0000256" key="15">
    <source>
        <dbReference type="ARBA" id="ARBA00076077"/>
    </source>
</evidence>
<dbReference type="GO" id="GO:0005886">
    <property type="term" value="C:plasma membrane"/>
    <property type="evidence" value="ECO:0007669"/>
    <property type="project" value="TreeGrafter"/>
</dbReference>
<dbReference type="InterPro" id="IPR040445">
    <property type="entry name" value="Kir_TM"/>
</dbReference>
<feature type="domain" description="Potassium channel inwardly rectifying transmembrane" evidence="20">
    <location>
        <begin position="102"/>
        <end position="242"/>
    </location>
</feature>
<gene>
    <name evidence="23" type="primary">irk-1</name>
    <name evidence="22" type="ORF">T4A_1706</name>
    <name evidence="23" type="ORF">T4C_12834</name>
</gene>
<name>A0A0V1KGD2_TRIPS</name>
<accession>A0A0V1KGD2</accession>
<evidence type="ECO:0000313" key="23">
    <source>
        <dbReference type="EMBL" id="KRZ46288.1"/>
    </source>
</evidence>
<comment type="similarity">
    <text evidence="12">Belongs to the inward rectifier-type potassium channel (TC 1.A.2.1) family. KCNJ9 subfamily.</text>
</comment>
<evidence type="ECO:0000259" key="21">
    <source>
        <dbReference type="Pfam" id="PF17655"/>
    </source>
</evidence>
<comment type="caution">
    <text evidence="23">The sequence shown here is derived from an EMBL/GenBank/DDBJ whole genome shotgun (WGS) entry which is preliminary data.</text>
</comment>
<evidence type="ECO:0000313" key="24">
    <source>
        <dbReference type="Proteomes" id="UP000054632"/>
    </source>
</evidence>
<dbReference type="AlphaFoldDB" id="A0A0V1KGD2"/>
<dbReference type="InterPro" id="IPR013518">
    <property type="entry name" value="K_chnl_inward-rec_Kir_cyto"/>
</dbReference>
<feature type="transmembrane region" description="Helical" evidence="19">
    <location>
        <begin position="139"/>
        <end position="160"/>
    </location>
</feature>
<dbReference type="PRINTS" id="PR01320">
    <property type="entry name" value="KIRCHANNEL"/>
</dbReference>
<dbReference type="PANTHER" id="PTHR11767">
    <property type="entry name" value="INWARD RECTIFIER POTASSIUM CHANNEL"/>
    <property type="match status" value="1"/>
</dbReference>
<dbReference type="InterPro" id="IPR014756">
    <property type="entry name" value="Ig_E-set"/>
</dbReference>
<comment type="catalytic activity">
    <reaction evidence="11">
        <text>K(+)(in) = K(+)(out)</text>
        <dbReference type="Rhea" id="RHEA:29463"/>
        <dbReference type="ChEBI" id="CHEBI:29103"/>
    </reaction>
</comment>
<dbReference type="Pfam" id="PF01007">
    <property type="entry name" value="IRK"/>
    <property type="match status" value="1"/>
</dbReference>
<evidence type="ECO:0000256" key="14">
    <source>
        <dbReference type="ARBA" id="ARBA00072191"/>
    </source>
</evidence>
<organism evidence="23 25">
    <name type="scientific">Trichinella pseudospiralis</name>
    <name type="common">Parasitic roundworm</name>
    <dbReference type="NCBI Taxonomy" id="6337"/>
    <lineage>
        <taxon>Eukaryota</taxon>
        <taxon>Metazoa</taxon>
        <taxon>Ecdysozoa</taxon>
        <taxon>Nematoda</taxon>
        <taxon>Enoplea</taxon>
        <taxon>Dorylaimia</taxon>
        <taxon>Trichinellida</taxon>
        <taxon>Trichinellidae</taxon>
        <taxon>Trichinella</taxon>
    </lineage>
</organism>
<dbReference type="InterPro" id="IPR041647">
    <property type="entry name" value="IRK_C"/>
</dbReference>
<feature type="compositionally biased region" description="Polar residues" evidence="18">
    <location>
        <begin position="446"/>
        <end position="469"/>
    </location>
</feature>
<dbReference type="FunFam" id="1.10.287.70:FF:000019">
    <property type="entry name" value="G protein-activated inward rectifier potassium channel 1"/>
    <property type="match status" value="1"/>
</dbReference>
<evidence type="ECO:0000256" key="18">
    <source>
        <dbReference type="SAM" id="MobiDB-lite"/>
    </source>
</evidence>
<evidence type="ECO:0000256" key="11">
    <source>
        <dbReference type="ARBA" id="ARBA00034430"/>
    </source>
</evidence>